<dbReference type="EMBL" id="CAKOES020001212">
    <property type="protein sequence ID" value="CAH2330766.1"/>
    <property type="molecule type" value="Genomic_DNA"/>
</dbReference>
<accession>A0AAD1X0J3</accession>
<evidence type="ECO:0000313" key="1">
    <source>
        <dbReference type="EMBL" id="CAH2330766.1"/>
    </source>
</evidence>
<keyword evidence="2" id="KW-1185">Reference proteome</keyword>
<comment type="caution">
    <text evidence="1">The sequence shown here is derived from an EMBL/GenBank/DDBJ whole genome shotgun (WGS) entry which is preliminary data.</text>
</comment>
<gene>
    <name evidence="1" type="ORF">PECUL_23A007491</name>
</gene>
<name>A0AAD1X0J3_PELCU</name>
<feature type="non-terminal residue" evidence="1">
    <location>
        <position position="1"/>
    </location>
</feature>
<organism evidence="1 2">
    <name type="scientific">Pelobates cultripes</name>
    <name type="common">Western spadefoot toad</name>
    <dbReference type="NCBI Taxonomy" id="61616"/>
    <lineage>
        <taxon>Eukaryota</taxon>
        <taxon>Metazoa</taxon>
        <taxon>Chordata</taxon>
        <taxon>Craniata</taxon>
        <taxon>Vertebrata</taxon>
        <taxon>Euteleostomi</taxon>
        <taxon>Amphibia</taxon>
        <taxon>Batrachia</taxon>
        <taxon>Anura</taxon>
        <taxon>Pelobatoidea</taxon>
        <taxon>Pelobatidae</taxon>
        <taxon>Pelobates</taxon>
    </lineage>
</organism>
<reference evidence="1" key="1">
    <citation type="submission" date="2022-03" db="EMBL/GenBank/DDBJ databases">
        <authorList>
            <person name="Alioto T."/>
            <person name="Alioto T."/>
            <person name="Gomez Garrido J."/>
        </authorList>
    </citation>
    <scope>NUCLEOTIDE SEQUENCE</scope>
</reference>
<protein>
    <submittedName>
        <fullName evidence="1">Uncharacterized protein</fullName>
    </submittedName>
</protein>
<sequence length="79" mass="8798">NISVVGPPSGEALARKKIDLTHCLDGTEANSKEVEVSCTPQDRGPTWELHKQLIPETSYKTLFHTLPKNMGTLAHMEIW</sequence>
<dbReference type="AlphaFoldDB" id="A0AAD1X0J3"/>
<evidence type="ECO:0000313" key="2">
    <source>
        <dbReference type="Proteomes" id="UP001295444"/>
    </source>
</evidence>
<dbReference type="Proteomes" id="UP001295444">
    <property type="component" value="Unassembled WGS sequence"/>
</dbReference>
<proteinExistence type="predicted"/>